<proteinExistence type="predicted"/>
<evidence type="ECO:0000256" key="7">
    <source>
        <dbReference type="ARBA" id="ARBA00023065"/>
    </source>
</evidence>
<evidence type="ECO:0000256" key="8">
    <source>
        <dbReference type="ARBA" id="ARBA00023114"/>
    </source>
</evidence>
<dbReference type="RefSeq" id="WP_382270211.1">
    <property type="nucleotide sequence ID" value="NZ_JBHTBU010000001.1"/>
</dbReference>
<evidence type="ECO:0000256" key="3">
    <source>
        <dbReference type="ARBA" id="ARBA00022448"/>
    </source>
</evidence>
<dbReference type="CDD" id="cd00342">
    <property type="entry name" value="gram_neg_porins"/>
    <property type="match status" value="1"/>
</dbReference>
<protein>
    <submittedName>
        <fullName evidence="13">Porin</fullName>
    </submittedName>
</protein>
<dbReference type="InterPro" id="IPR050298">
    <property type="entry name" value="Gram-neg_bact_OMP"/>
</dbReference>
<evidence type="ECO:0000256" key="2">
    <source>
        <dbReference type="ARBA" id="ARBA00011233"/>
    </source>
</evidence>
<feature type="domain" description="Porin" evidence="12">
    <location>
        <begin position="9"/>
        <end position="304"/>
    </location>
</feature>
<feature type="chain" id="PRO_5047304682" evidence="11">
    <location>
        <begin position="18"/>
        <end position="327"/>
    </location>
</feature>
<evidence type="ECO:0000313" key="14">
    <source>
        <dbReference type="Proteomes" id="UP001596542"/>
    </source>
</evidence>
<keyword evidence="10" id="KW-0998">Cell outer membrane</keyword>
<dbReference type="Pfam" id="PF13609">
    <property type="entry name" value="Porin_4"/>
    <property type="match status" value="1"/>
</dbReference>
<dbReference type="InterPro" id="IPR033900">
    <property type="entry name" value="Gram_neg_porin_domain"/>
</dbReference>
<dbReference type="Proteomes" id="UP001596542">
    <property type="component" value="Unassembled WGS sequence"/>
</dbReference>
<dbReference type="Gene3D" id="2.40.160.10">
    <property type="entry name" value="Porin"/>
    <property type="match status" value="1"/>
</dbReference>
<evidence type="ECO:0000256" key="5">
    <source>
        <dbReference type="ARBA" id="ARBA00022692"/>
    </source>
</evidence>
<keyword evidence="8" id="KW-0626">Porin</keyword>
<dbReference type="PANTHER" id="PTHR34501:SF9">
    <property type="entry name" value="MAJOR OUTER MEMBRANE PROTEIN P.IA"/>
    <property type="match status" value="1"/>
</dbReference>
<name>A0ABW2I7T5_9BURK</name>
<dbReference type="PRINTS" id="PR00182">
    <property type="entry name" value="ECOLNEIPORIN"/>
</dbReference>
<comment type="subunit">
    <text evidence="2">Homotrimer.</text>
</comment>
<comment type="subcellular location">
    <subcellularLocation>
        <location evidence="1">Cell outer membrane</location>
        <topology evidence="1">Multi-pass membrane protein</topology>
    </subcellularLocation>
</comment>
<gene>
    <name evidence="13" type="ORF">ACFQPC_03460</name>
</gene>
<keyword evidence="14" id="KW-1185">Reference proteome</keyword>
<keyword evidence="7" id="KW-0406">Ion transport</keyword>
<dbReference type="InterPro" id="IPR023614">
    <property type="entry name" value="Porin_dom_sf"/>
</dbReference>
<dbReference type="EMBL" id="JBHTBU010000001">
    <property type="protein sequence ID" value="MFC7287085.1"/>
    <property type="molecule type" value="Genomic_DNA"/>
</dbReference>
<accession>A0ABW2I7T5</accession>
<evidence type="ECO:0000256" key="11">
    <source>
        <dbReference type="SAM" id="SignalP"/>
    </source>
</evidence>
<keyword evidence="6 11" id="KW-0732">Signal</keyword>
<sequence>MKKTLFAFSLLTSMAGATYGQSSVTVYGVVDLGLKIENAGNGTVTGIDSGNQSVSRVGFKGTEDLGNGLKANFVLEAGFNADTGSQSDATRFFNRQSYVSLAGDFGEVKLGRVQTMVFTNSAVFDPFADTLAGDSVRIFNYGGNRIDNTVNYSFNAKNGINGQAAYSFGEVAGNSSASRTVAGAIGYASGPLATVLTYQDTKDVTGNDSAKTTLIGGNYNFGLLQPFIAYAINKGPGTLDTRDALLGLKINLTSADTIMTSYMQKRDRFADNADAKQIAIGYTHNLSVRTNLYTSWARLSNDDNAMYRVVAPGKTDKLFNVGIRHKF</sequence>
<reference evidence="14" key="1">
    <citation type="journal article" date="2019" name="Int. J. Syst. Evol. Microbiol.">
        <title>The Global Catalogue of Microorganisms (GCM) 10K type strain sequencing project: providing services to taxonomists for standard genome sequencing and annotation.</title>
        <authorList>
            <consortium name="The Broad Institute Genomics Platform"/>
            <consortium name="The Broad Institute Genome Sequencing Center for Infectious Disease"/>
            <person name="Wu L."/>
            <person name="Ma J."/>
        </authorList>
    </citation>
    <scope>NUCLEOTIDE SEQUENCE [LARGE SCALE GENOMIC DNA]</scope>
    <source>
        <strain evidence="14">KACC 12508</strain>
    </source>
</reference>
<feature type="signal peptide" evidence="11">
    <location>
        <begin position="1"/>
        <end position="17"/>
    </location>
</feature>
<evidence type="ECO:0000256" key="6">
    <source>
        <dbReference type="ARBA" id="ARBA00022729"/>
    </source>
</evidence>
<evidence type="ECO:0000259" key="12">
    <source>
        <dbReference type="Pfam" id="PF13609"/>
    </source>
</evidence>
<dbReference type="SUPFAM" id="SSF56935">
    <property type="entry name" value="Porins"/>
    <property type="match status" value="1"/>
</dbReference>
<organism evidence="13 14">
    <name type="scientific">Herminiimonas glaciei</name>
    <dbReference type="NCBI Taxonomy" id="523788"/>
    <lineage>
        <taxon>Bacteria</taxon>
        <taxon>Pseudomonadati</taxon>
        <taxon>Pseudomonadota</taxon>
        <taxon>Betaproteobacteria</taxon>
        <taxon>Burkholderiales</taxon>
        <taxon>Oxalobacteraceae</taxon>
        <taxon>Herminiimonas</taxon>
    </lineage>
</organism>
<keyword evidence="9" id="KW-0472">Membrane</keyword>
<keyword evidence="4" id="KW-1134">Transmembrane beta strand</keyword>
<dbReference type="InterPro" id="IPR002299">
    <property type="entry name" value="Porin_Neis"/>
</dbReference>
<evidence type="ECO:0000256" key="4">
    <source>
        <dbReference type="ARBA" id="ARBA00022452"/>
    </source>
</evidence>
<dbReference type="PANTHER" id="PTHR34501">
    <property type="entry name" value="PROTEIN YDDL-RELATED"/>
    <property type="match status" value="1"/>
</dbReference>
<keyword evidence="5" id="KW-0812">Transmembrane</keyword>
<keyword evidence="3" id="KW-0813">Transport</keyword>
<dbReference type="PRINTS" id="PR00184">
    <property type="entry name" value="NEISSPPORIN"/>
</dbReference>
<evidence type="ECO:0000256" key="10">
    <source>
        <dbReference type="ARBA" id="ARBA00023237"/>
    </source>
</evidence>
<dbReference type="InterPro" id="IPR001702">
    <property type="entry name" value="Porin_Gram-ve"/>
</dbReference>
<evidence type="ECO:0000313" key="13">
    <source>
        <dbReference type="EMBL" id="MFC7287085.1"/>
    </source>
</evidence>
<evidence type="ECO:0000256" key="1">
    <source>
        <dbReference type="ARBA" id="ARBA00004571"/>
    </source>
</evidence>
<comment type="caution">
    <text evidence="13">The sequence shown here is derived from an EMBL/GenBank/DDBJ whole genome shotgun (WGS) entry which is preliminary data.</text>
</comment>
<evidence type="ECO:0000256" key="9">
    <source>
        <dbReference type="ARBA" id="ARBA00023136"/>
    </source>
</evidence>